<sequence>MDSGRIIMLGTGEATATRCYNTCFVVEAGGARLLVDAGGGNGILTQLEKARVGINDIHDMFVTHAHTDHVLGAVWVVRMIAHRIIDGLYDGIFNVYGHDKVLGVLDWICRNTLPGPYLACLGNTIFLHELRDGDGFCVGNIGVEVFDVHSTKEKQFGFRAILPGGVSLVCLGDEPYNDTEGKYAEGADWLMAEAFCLYADRERFRPYAKCHSTALDAGKSAGRLNVKNLVVYHTEDTNLLERKARYTEEVRRNFNGTVYVPDDLEVIDIVG</sequence>
<dbReference type="Proteomes" id="UP000706891">
    <property type="component" value="Unassembled WGS sequence"/>
</dbReference>
<dbReference type="AlphaFoldDB" id="A0A938WRI8"/>
<organism evidence="2 3">
    <name type="scientific">Marseilla massiliensis</name>
    <dbReference type="NCBI Taxonomy" id="1841864"/>
    <lineage>
        <taxon>Bacteria</taxon>
        <taxon>Pseudomonadati</taxon>
        <taxon>Bacteroidota</taxon>
        <taxon>Bacteroidia</taxon>
        <taxon>Bacteroidales</taxon>
        <taxon>Prevotellaceae</taxon>
        <taxon>Marseilla</taxon>
    </lineage>
</organism>
<dbReference type="Gene3D" id="3.60.15.10">
    <property type="entry name" value="Ribonuclease Z/Hydroxyacylglutathione hydrolase-like"/>
    <property type="match status" value="1"/>
</dbReference>
<feature type="domain" description="Metallo-beta-lactamase" evidence="1">
    <location>
        <begin position="20"/>
        <end position="211"/>
    </location>
</feature>
<gene>
    <name evidence="2" type="ORF">H6A34_00695</name>
</gene>
<dbReference type="RefSeq" id="WP_205102825.1">
    <property type="nucleotide sequence ID" value="NZ_JACJJG010000001.1"/>
</dbReference>
<accession>A0A938WRI8</accession>
<dbReference type="SMART" id="SM00849">
    <property type="entry name" value="Lactamase_B"/>
    <property type="match status" value="1"/>
</dbReference>
<proteinExistence type="predicted"/>
<keyword evidence="3" id="KW-1185">Reference proteome</keyword>
<dbReference type="Pfam" id="PF23023">
    <property type="entry name" value="Anti-Pycsar_Apyc1"/>
    <property type="match status" value="1"/>
</dbReference>
<comment type="caution">
    <text evidence="2">The sequence shown here is derived from an EMBL/GenBank/DDBJ whole genome shotgun (WGS) entry which is preliminary data.</text>
</comment>
<dbReference type="SUPFAM" id="SSF56281">
    <property type="entry name" value="Metallo-hydrolase/oxidoreductase"/>
    <property type="match status" value="1"/>
</dbReference>
<reference evidence="2" key="1">
    <citation type="submission" date="2020-08" db="EMBL/GenBank/DDBJ databases">
        <authorList>
            <person name="Cejkova D."/>
            <person name="Kubasova T."/>
            <person name="Jahodarova E."/>
            <person name="Rychlik I."/>
        </authorList>
    </citation>
    <scope>NUCLEOTIDE SEQUENCE</scope>
    <source>
        <strain evidence="2">An824</strain>
    </source>
</reference>
<protein>
    <submittedName>
        <fullName evidence="2">MBL fold metallo-hydrolase</fullName>
    </submittedName>
</protein>
<evidence type="ECO:0000313" key="3">
    <source>
        <dbReference type="Proteomes" id="UP000706891"/>
    </source>
</evidence>
<dbReference type="PANTHER" id="PTHR46018">
    <property type="entry name" value="ZINC PHOSPHODIESTERASE ELAC PROTEIN 1"/>
    <property type="match status" value="1"/>
</dbReference>
<dbReference type="EMBL" id="JACJJG010000001">
    <property type="protein sequence ID" value="MBM6672411.1"/>
    <property type="molecule type" value="Genomic_DNA"/>
</dbReference>
<dbReference type="GO" id="GO:0042781">
    <property type="term" value="F:3'-tRNA processing endoribonuclease activity"/>
    <property type="evidence" value="ECO:0007669"/>
    <property type="project" value="TreeGrafter"/>
</dbReference>
<dbReference type="InterPro" id="IPR001279">
    <property type="entry name" value="Metallo-B-lactamas"/>
</dbReference>
<reference evidence="2" key="2">
    <citation type="journal article" date="2021" name="Sci. Rep.">
        <title>The distribution of antibiotic resistance genes in chicken gut microbiota commensals.</title>
        <authorList>
            <person name="Juricova H."/>
            <person name="Matiasovicova J."/>
            <person name="Kubasova T."/>
            <person name="Cejkova D."/>
            <person name="Rychlik I."/>
        </authorList>
    </citation>
    <scope>NUCLEOTIDE SEQUENCE</scope>
    <source>
        <strain evidence="2">An824</strain>
    </source>
</reference>
<dbReference type="InterPro" id="IPR036866">
    <property type="entry name" value="RibonucZ/Hydroxyglut_hydro"/>
</dbReference>
<evidence type="ECO:0000259" key="1">
    <source>
        <dbReference type="SMART" id="SM00849"/>
    </source>
</evidence>
<dbReference type="PANTHER" id="PTHR46018:SF7">
    <property type="entry name" value="RIBONUCLEASE Z"/>
    <property type="match status" value="1"/>
</dbReference>
<evidence type="ECO:0000313" key="2">
    <source>
        <dbReference type="EMBL" id="MBM6672411.1"/>
    </source>
</evidence>
<name>A0A938WRI8_9BACT</name>